<reference evidence="6 7" key="1">
    <citation type="submission" date="2019-05" db="EMBL/GenBank/DDBJ databases">
        <title>Mikania micrantha, genome provides insights into the molecular mechanism of rapid growth.</title>
        <authorList>
            <person name="Liu B."/>
        </authorList>
    </citation>
    <scope>NUCLEOTIDE SEQUENCE [LARGE SCALE GENOMIC DNA]</scope>
    <source>
        <strain evidence="6">NLD-2019</strain>
        <tissue evidence="6">Leaf</tissue>
    </source>
</reference>
<dbReference type="Gene3D" id="3.30.160.20">
    <property type="match status" value="2"/>
</dbReference>
<dbReference type="EMBL" id="SZYD01000016">
    <property type="protein sequence ID" value="KAD3337433.1"/>
    <property type="molecule type" value="Genomic_DNA"/>
</dbReference>
<keyword evidence="1" id="KW-0677">Repeat</keyword>
<comment type="caution">
    <text evidence="6">The sequence shown here is derived from an EMBL/GenBank/DDBJ whole genome shotgun (WGS) entry which is preliminary data.</text>
</comment>
<evidence type="ECO:0000259" key="5">
    <source>
        <dbReference type="PROSITE" id="PS50137"/>
    </source>
</evidence>
<dbReference type="PANTHER" id="PTHR46031:SF16">
    <property type="entry name" value="DOUBLE-STRANDED RNA-BINDING PROTEIN 4"/>
    <property type="match status" value="1"/>
</dbReference>
<feature type="domain" description="DRBM" evidence="5">
    <location>
        <begin position="124"/>
        <end position="192"/>
    </location>
</feature>
<dbReference type="PROSITE" id="PS50137">
    <property type="entry name" value="DS_RBD"/>
    <property type="match status" value="2"/>
</dbReference>
<organism evidence="6 7">
    <name type="scientific">Mikania micrantha</name>
    <name type="common">bitter vine</name>
    <dbReference type="NCBI Taxonomy" id="192012"/>
    <lineage>
        <taxon>Eukaryota</taxon>
        <taxon>Viridiplantae</taxon>
        <taxon>Streptophyta</taxon>
        <taxon>Embryophyta</taxon>
        <taxon>Tracheophyta</taxon>
        <taxon>Spermatophyta</taxon>
        <taxon>Magnoliopsida</taxon>
        <taxon>eudicotyledons</taxon>
        <taxon>Gunneridae</taxon>
        <taxon>Pentapetalae</taxon>
        <taxon>asterids</taxon>
        <taxon>campanulids</taxon>
        <taxon>Asterales</taxon>
        <taxon>Asteraceae</taxon>
        <taxon>Asteroideae</taxon>
        <taxon>Heliantheae alliance</taxon>
        <taxon>Eupatorieae</taxon>
        <taxon>Mikania</taxon>
    </lineage>
</organism>
<dbReference type="Proteomes" id="UP000326396">
    <property type="component" value="Linkage Group LG6"/>
</dbReference>
<evidence type="ECO:0000313" key="7">
    <source>
        <dbReference type="Proteomes" id="UP000326396"/>
    </source>
</evidence>
<evidence type="ECO:0000256" key="1">
    <source>
        <dbReference type="ARBA" id="ARBA00022737"/>
    </source>
</evidence>
<accession>A0A5N6MAL7</accession>
<dbReference type="InterPro" id="IPR014720">
    <property type="entry name" value="dsRBD_dom"/>
</dbReference>
<proteinExistence type="predicted"/>
<dbReference type="AlphaFoldDB" id="A0A5N6MAL7"/>
<dbReference type="PANTHER" id="PTHR46031">
    <property type="match status" value="1"/>
</dbReference>
<evidence type="ECO:0000256" key="3">
    <source>
        <dbReference type="PROSITE-ProRule" id="PRU00266"/>
    </source>
</evidence>
<feature type="domain" description="DRBM" evidence="5">
    <location>
        <begin position="46"/>
        <end position="115"/>
    </location>
</feature>
<evidence type="ECO:0000313" key="6">
    <source>
        <dbReference type="EMBL" id="KAD3337433.1"/>
    </source>
</evidence>
<dbReference type="GO" id="GO:0003723">
    <property type="term" value="F:RNA binding"/>
    <property type="evidence" value="ECO:0007669"/>
    <property type="project" value="UniProtKB-UniRule"/>
</dbReference>
<feature type="region of interest" description="Disordered" evidence="4">
    <location>
        <begin position="1"/>
        <end position="33"/>
    </location>
</feature>
<dbReference type="Pfam" id="PF00035">
    <property type="entry name" value="dsrm"/>
    <property type="match status" value="2"/>
</dbReference>
<name>A0A5N6MAL7_9ASTR</name>
<sequence length="426" mass="46264">MNGGRGELRRDGVGEASKGHRQTETTTHRVSSETHKLSILEGMAHLYKSRLQNYAQKRNIPFPTYAVETQGPPHNRLFKSQVTIDGNTYTGTEFSTTLKDAEHAAAKVAFMSLSLEGAQEDDCLYKGLLQELAQKKGLVLPVYTTNRTGPPHMPCFTSTVEISGESYVGEDARTKKQSETNAAKVAYIALTEGGPRANNTTAISDIVATSSSGSSSLQTVFGHKNETTTSKLQTINNRVTYTIPDDPEKAKGYLELKDLQDVMEKHTMILPPVIIHQPQPKSSPNVVDFAKLDIKQKKYVIQAGEGSGSNDKKISQSFNEATLNPVIDLGSAKSSPNVVDVPKPSVKLTNHVIQADEESGPGSNGNKIQSIVNEVALNPVTDSGFPIPHSKRILIRPRVQGMAYDGPVQVSDDEWVAMEVTVHDGA</sequence>
<dbReference type="SUPFAM" id="SSF54768">
    <property type="entry name" value="dsRNA-binding domain-like"/>
    <property type="match status" value="2"/>
</dbReference>
<protein>
    <recommendedName>
        <fullName evidence="5">DRBM domain-containing protein</fullName>
    </recommendedName>
</protein>
<evidence type="ECO:0000256" key="4">
    <source>
        <dbReference type="SAM" id="MobiDB-lite"/>
    </source>
</evidence>
<keyword evidence="7" id="KW-1185">Reference proteome</keyword>
<evidence type="ECO:0000256" key="2">
    <source>
        <dbReference type="ARBA" id="ARBA00022884"/>
    </source>
</evidence>
<gene>
    <name evidence="6" type="ORF">E3N88_32953</name>
</gene>
<dbReference type="OrthoDB" id="5988181at2759"/>
<dbReference type="SMART" id="SM00358">
    <property type="entry name" value="DSRM"/>
    <property type="match status" value="2"/>
</dbReference>
<keyword evidence="2 3" id="KW-0694">RNA-binding</keyword>